<comment type="subcellular location">
    <subcellularLocation>
        <location evidence="1">Membrane</location>
        <topology evidence="1">Multi-pass membrane protein</topology>
    </subcellularLocation>
</comment>
<gene>
    <name evidence="8" type="ORF">AYO21_12078</name>
</gene>
<feature type="region of interest" description="Disordered" evidence="6">
    <location>
        <begin position="548"/>
        <end position="641"/>
    </location>
</feature>
<name>A0A177EPG2_9EURO</name>
<accession>A0A177EPG2</accession>
<dbReference type="GO" id="GO:0022857">
    <property type="term" value="F:transmembrane transporter activity"/>
    <property type="evidence" value="ECO:0007669"/>
    <property type="project" value="InterPro"/>
</dbReference>
<feature type="transmembrane region" description="Helical" evidence="7">
    <location>
        <begin position="324"/>
        <end position="344"/>
    </location>
</feature>
<dbReference type="PANTHER" id="PTHR45649">
    <property type="entry name" value="AMINO-ACID PERMEASE BAT1"/>
    <property type="match status" value="1"/>
</dbReference>
<feature type="transmembrane region" description="Helical" evidence="7">
    <location>
        <begin position="444"/>
        <end position="465"/>
    </location>
</feature>
<dbReference type="Pfam" id="PF11951">
    <property type="entry name" value="Fungal_trans_2"/>
    <property type="match status" value="1"/>
</dbReference>
<dbReference type="GeneID" id="34607142"/>
<evidence type="ECO:0000256" key="1">
    <source>
        <dbReference type="ARBA" id="ARBA00004141"/>
    </source>
</evidence>
<evidence type="ECO:0000256" key="2">
    <source>
        <dbReference type="ARBA" id="ARBA00022448"/>
    </source>
</evidence>
<reference evidence="8 9" key="1">
    <citation type="submission" date="2016-03" db="EMBL/GenBank/DDBJ databases">
        <title>Draft genome sequence of the Fonsecaea monophora CBS 269.37.</title>
        <authorList>
            <person name="Bombassaro A."/>
            <person name="Vinicius W.A."/>
            <person name="De Hoog S."/>
            <person name="Sun J."/>
            <person name="Souza E.M."/>
            <person name="Raittz R.T."/>
            <person name="Costa F."/>
            <person name="Leao A.C."/>
            <person name="Tadra-Sfeir M.Z."/>
            <person name="Baura V."/>
            <person name="Balsanelli E."/>
            <person name="Pedrosa F.O."/>
            <person name="Moreno L.F."/>
            <person name="Steffens M.B."/>
            <person name="Xi L."/>
            <person name="Bocca A.L."/>
            <person name="Felipe M.S."/>
            <person name="Teixeira M."/>
            <person name="Telles Filho F.Q."/>
            <person name="Azevedo C.M."/>
            <person name="Gomes R."/>
            <person name="Vicente V.A."/>
        </authorList>
    </citation>
    <scope>NUCLEOTIDE SEQUENCE [LARGE SCALE GENOMIC DNA]</scope>
    <source>
        <strain evidence="8 9">CBS 269.37</strain>
    </source>
</reference>
<dbReference type="Pfam" id="PF13520">
    <property type="entry name" value="AA_permease_2"/>
    <property type="match status" value="1"/>
</dbReference>
<comment type="caution">
    <text evidence="8">The sequence shown here is derived from an EMBL/GenBank/DDBJ whole genome shotgun (WGS) entry which is preliminary data.</text>
</comment>
<keyword evidence="9" id="KW-1185">Reference proteome</keyword>
<evidence type="ECO:0000256" key="7">
    <source>
        <dbReference type="SAM" id="Phobius"/>
    </source>
</evidence>
<evidence type="ECO:0000256" key="6">
    <source>
        <dbReference type="SAM" id="MobiDB-lite"/>
    </source>
</evidence>
<organism evidence="8 9">
    <name type="scientific">Fonsecaea monophora</name>
    <dbReference type="NCBI Taxonomy" id="254056"/>
    <lineage>
        <taxon>Eukaryota</taxon>
        <taxon>Fungi</taxon>
        <taxon>Dikarya</taxon>
        <taxon>Ascomycota</taxon>
        <taxon>Pezizomycotina</taxon>
        <taxon>Eurotiomycetes</taxon>
        <taxon>Chaetothyriomycetidae</taxon>
        <taxon>Chaetothyriales</taxon>
        <taxon>Herpotrichiellaceae</taxon>
        <taxon>Fonsecaea</taxon>
    </lineage>
</organism>
<evidence type="ECO:0000256" key="5">
    <source>
        <dbReference type="ARBA" id="ARBA00023136"/>
    </source>
</evidence>
<feature type="compositionally biased region" description="Basic and acidic residues" evidence="6">
    <location>
        <begin position="604"/>
        <end position="626"/>
    </location>
</feature>
<sequence>METTSTAAAPKDVQIDIDDLELQAQGYTRAMPRRFSLLSLISMSYALLATWNGFGSAFGTGFIEASSAGSIWTLTVAAAMTAVTGIGMAELSSAFPVAGAQYYWSFVVSTPEWGPFASYISAGISTLGWWLGLASVTNFIAAMITGIAVLNHPGYVIERWHIWLVFVVVTWCAVAMNVFATKWLPMWNKFILYFSATALSVTMITILACAAPNFQSAKFVFSDTTNSTGWPNDGLAFLFGIVNALYGFLGVDCGAHLCEEIPNPTVNVPKVIMYPVAMGFITAFPYAISLSFVITDFDTVISTPTGLPLIEVYYQATGSKAGTSVLMVAFAICFFGCATANVTSASRQMWSASRDNCFPLSRYWKQVHPRWQMPLNAACLQGTLVSLYGLIFLGSSAAFSSMVGACIVFMTTSYVIPQGILAWRGRDKILPPRALDLGKYGLPLNVLACVWVVFIDIIYCIPVSYPVTLENMNWISVVTVGLVSFLLVAWFVNQRHVFKGPKINFELLQAARHDELLGHRTIDGVAVGDDNAVIEALRRRSLNETKKVRAALSQRKSGTATASLDEGDLNHESPNDHKEVSSSSQPRQYMFVVGRPTKRRKREHVRESEMTRKASCDSGRSTRSDELEPLPNLTDTVPIPPVDTDYSEVRAEVELYPPQLPSPPDVTWLHGQLDPDMITEVEAVGTPDSENLEQCLQIQHFQDSDTVWSPGSLENVSGTSSEAGHRSASEYALQSSLLYIPQVCFPTLHDKFSGLLDMYDQEFCNYPITCDFDVNPYRYRPETTKGSQHLLHAVMAMSCHFRLRSPSQVAPPTEALSHKNAAMVLYQGALTGAVVSGNALSLLDTALALWQLEATISSLNIWRSHLADAYHLLELHGGVRGWSMSRKANVQVSMILWWDTMVSLLARTECVLPYVYLETVLKTEGRQPWTFYQLNGCPRELFVPMTQLANLSGRSWSNAISVVVTEIEQSVTKYMYPGQGVQCDSDDEEAMHVERDRYHCCEGFRYALLIYILRVFKWPRADYPARLLARMSFLSRVCFDHIAACRPASIIQKQLLFAVFIAGSEAPDPTHRELAEEYCRRWFRKFGYQMYMTVLEVMEAVWAKRDAGEEDFWWGDELDARRAQEGDFVQFCFG</sequence>
<dbReference type="Gene3D" id="1.20.1740.10">
    <property type="entry name" value="Amino acid/polyamine transporter I"/>
    <property type="match status" value="1"/>
</dbReference>
<evidence type="ECO:0008006" key="10">
    <source>
        <dbReference type="Google" id="ProtNLM"/>
    </source>
</evidence>
<keyword evidence="2" id="KW-0813">Transport</keyword>
<feature type="transmembrane region" description="Helical" evidence="7">
    <location>
        <begin position="160"/>
        <end position="179"/>
    </location>
</feature>
<evidence type="ECO:0000313" key="9">
    <source>
        <dbReference type="Proteomes" id="UP000077002"/>
    </source>
</evidence>
<feature type="transmembrane region" description="Helical" evidence="7">
    <location>
        <begin position="127"/>
        <end position="148"/>
    </location>
</feature>
<feature type="transmembrane region" description="Helical" evidence="7">
    <location>
        <begin position="471"/>
        <end position="492"/>
    </location>
</feature>
<keyword evidence="3 7" id="KW-0812">Transmembrane</keyword>
<evidence type="ECO:0000256" key="3">
    <source>
        <dbReference type="ARBA" id="ARBA00022692"/>
    </source>
</evidence>
<dbReference type="InterPro" id="IPR021858">
    <property type="entry name" value="Fun_TF"/>
</dbReference>
<dbReference type="Proteomes" id="UP000077002">
    <property type="component" value="Unassembled WGS sequence"/>
</dbReference>
<dbReference type="AlphaFoldDB" id="A0A177EPG2"/>
<dbReference type="OrthoDB" id="2417308at2759"/>
<evidence type="ECO:0000256" key="4">
    <source>
        <dbReference type="ARBA" id="ARBA00022989"/>
    </source>
</evidence>
<protein>
    <recommendedName>
        <fullName evidence="10">Amino acid permease/ SLC12A domain-containing protein</fullName>
    </recommendedName>
</protein>
<feature type="transmembrane region" description="Helical" evidence="7">
    <location>
        <begin position="234"/>
        <end position="251"/>
    </location>
</feature>
<feature type="transmembrane region" description="Helical" evidence="7">
    <location>
        <begin position="191"/>
        <end position="214"/>
    </location>
</feature>
<dbReference type="EMBL" id="LVKK01000219">
    <property type="protein sequence ID" value="OAG33818.1"/>
    <property type="molecule type" value="Genomic_DNA"/>
</dbReference>
<keyword evidence="4 7" id="KW-1133">Transmembrane helix</keyword>
<dbReference type="RefSeq" id="XP_022505770.1">
    <property type="nucleotide sequence ID" value="XM_022661915.1"/>
</dbReference>
<feature type="transmembrane region" description="Helical" evidence="7">
    <location>
        <begin position="69"/>
        <end position="89"/>
    </location>
</feature>
<evidence type="ECO:0000313" key="8">
    <source>
        <dbReference type="EMBL" id="OAG33818.1"/>
    </source>
</evidence>
<dbReference type="InterPro" id="IPR002293">
    <property type="entry name" value="AA/rel_permease1"/>
</dbReference>
<feature type="compositionally biased region" description="Basic and acidic residues" evidence="6">
    <location>
        <begin position="568"/>
        <end position="580"/>
    </location>
</feature>
<feature type="transmembrane region" description="Helical" evidence="7">
    <location>
        <begin position="37"/>
        <end position="63"/>
    </location>
</feature>
<dbReference type="GO" id="GO:0016020">
    <property type="term" value="C:membrane"/>
    <property type="evidence" value="ECO:0007669"/>
    <property type="project" value="UniProtKB-SubCell"/>
</dbReference>
<keyword evidence="5 7" id="KW-0472">Membrane</keyword>
<dbReference type="PANTHER" id="PTHR45649:SF11">
    <property type="entry name" value="TRANSPORTER, PUTATIVE (EUROFUNG)-RELATED"/>
    <property type="match status" value="1"/>
</dbReference>
<feature type="transmembrane region" description="Helical" evidence="7">
    <location>
        <begin position="272"/>
        <end position="294"/>
    </location>
</feature>
<proteinExistence type="predicted"/>
<feature type="transmembrane region" description="Helical" evidence="7">
    <location>
        <begin position="399"/>
        <end position="423"/>
    </location>
</feature>